<gene>
    <name evidence="2" type="ORF">FYJ58_06145</name>
</gene>
<reference evidence="2 3" key="1">
    <citation type="submission" date="2019-08" db="EMBL/GenBank/DDBJ databases">
        <title>In-depth cultivation of the pig gut microbiome towards novel bacterial diversity and tailored functional studies.</title>
        <authorList>
            <person name="Wylensek D."/>
            <person name="Hitch T.C.A."/>
            <person name="Clavel T."/>
        </authorList>
    </citation>
    <scope>NUCLEOTIDE SEQUENCE [LARGE SCALE GENOMIC DNA]</scope>
    <source>
        <strain evidence="2 3">WCA-693-APC-MOT-I</strain>
    </source>
</reference>
<sequence length="172" mass="19719">MRTIIRQETREDRDNVYKVIKKAFETVEHSDHDEQNLVNRLRESDSFIPELSLVAEKDKKIIGYILFTKVSVNKETLLALAPLAVHPDMQNKGIGKRLIKEGHKRAVSMGYKGCIVLGHHEYYKKSGYQPASLFHIVAPFDVPDKNYMAIELTEHGLENIAGTVVYAKEFYE</sequence>
<dbReference type="InterPro" id="IPR016181">
    <property type="entry name" value="Acyl_CoA_acyltransferase"/>
</dbReference>
<proteinExistence type="predicted"/>
<dbReference type="Proteomes" id="UP000482209">
    <property type="component" value="Unassembled WGS sequence"/>
</dbReference>
<evidence type="ECO:0000313" key="2">
    <source>
        <dbReference type="EMBL" id="MSS63458.1"/>
    </source>
</evidence>
<accession>A0A6L5XZ24</accession>
<dbReference type="EMBL" id="VUMT01000007">
    <property type="protein sequence ID" value="MSS63458.1"/>
    <property type="molecule type" value="Genomic_DNA"/>
</dbReference>
<keyword evidence="2" id="KW-0808">Transferase</keyword>
<dbReference type="AlphaFoldDB" id="A0A6L5XZ24"/>
<dbReference type="InterPro" id="IPR000182">
    <property type="entry name" value="GNAT_dom"/>
</dbReference>
<evidence type="ECO:0000313" key="3">
    <source>
        <dbReference type="Proteomes" id="UP000482209"/>
    </source>
</evidence>
<comment type="caution">
    <text evidence="2">The sequence shown here is derived from an EMBL/GenBank/DDBJ whole genome shotgun (WGS) entry which is preliminary data.</text>
</comment>
<evidence type="ECO:0000259" key="1">
    <source>
        <dbReference type="PROSITE" id="PS51186"/>
    </source>
</evidence>
<name>A0A6L5XZ24_9FIRM</name>
<feature type="domain" description="N-acetyltransferase" evidence="1">
    <location>
        <begin position="3"/>
        <end position="153"/>
    </location>
</feature>
<organism evidence="2 3">
    <name type="scientific">Velocimicrobium porci</name>
    <dbReference type="NCBI Taxonomy" id="2606634"/>
    <lineage>
        <taxon>Bacteria</taxon>
        <taxon>Bacillati</taxon>
        <taxon>Bacillota</taxon>
        <taxon>Clostridia</taxon>
        <taxon>Lachnospirales</taxon>
        <taxon>Lachnospiraceae</taxon>
        <taxon>Velocimicrobium</taxon>
    </lineage>
</organism>
<dbReference type="PROSITE" id="PS51186">
    <property type="entry name" value="GNAT"/>
    <property type="match status" value="1"/>
</dbReference>
<dbReference type="RefSeq" id="WP_154518793.1">
    <property type="nucleotide sequence ID" value="NZ_VUMT01000007.1"/>
</dbReference>
<dbReference type="Gene3D" id="3.40.630.30">
    <property type="match status" value="1"/>
</dbReference>
<dbReference type="GO" id="GO:0016747">
    <property type="term" value="F:acyltransferase activity, transferring groups other than amino-acyl groups"/>
    <property type="evidence" value="ECO:0007669"/>
    <property type="project" value="InterPro"/>
</dbReference>
<dbReference type="SUPFAM" id="SSF55729">
    <property type="entry name" value="Acyl-CoA N-acyltransferases (Nat)"/>
    <property type="match status" value="1"/>
</dbReference>
<dbReference type="Pfam" id="PF13508">
    <property type="entry name" value="Acetyltransf_7"/>
    <property type="match status" value="1"/>
</dbReference>
<keyword evidence="3" id="KW-1185">Reference proteome</keyword>
<protein>
    <submittedName>
        <fullName evidence="2">N-acetyltransferase</fullName>
    </submittedName>
</protein>
<dbReference type="PANTHER" id="PTHR43617:SF2">
    <property type="entry name" value="UPF0039 PROTEIN SLL0451"/>
    <property type="match status" value="1"/>
</dbReference>
<dbReference type="InterPro" id="IPR050276">
    <property type="entry name" value="MshD_Acetyltransferase"/>
</dbReference>
<dbReference type="CDD" id="cd04301">
    <property type="entry name" value="NAT_SF"/>
    <property type="match status" value="1"/>
</dbReference>
<dbReference type="PANTHER" id="PTHR43617">
    <property type="entry name" value="L-AMINO ACID N-ACETYLTRANSFERASE"/>
    <property type="match status" value="1"/>
</dbReference>